<evidence type="ECO:0008006" key="4">
    <source>
        <dbReference type="Google" id="ProtNLM"/>
    </source>
</evidence>
<dbReference type="EMBL" id="CP046565">
    <property type="protein sequence ID" value="QJD30695.1"/>
    <property type="molecule type" value="Genomic_DNA"/>
</dbReference>
<protein>
    <recommendedName>
        <fullName evidence="4">Type II secretion system protein GspC N-terminal domain-containing protein</fullName>
    </recommendedName>
</protein>
<feature type="compositionally biased region" description="Acidic residues" evidence="1">
    <location>
        <begin position="199"/>
        <end position="229"/>
    </location>
</feature>
<sequence>MNIKVDMGKLSPDLRLSLLLAGVCAALALLLVAEWFSVDRLHHIPQVSKTVDKDNAEKPEIGLFEFPDLGEFEEMVERPLFVEGRRPPPEIVEEPPPPVSRTPLDLKLMGIIFSPTGKTALLVDPKGKYKRVKQGGVVGGWVLKELKTDGVVMQQDGETKELPLLKVKPKVAAGGSPPPAAEAKPGKKPPAGLQPPDADTLDEEEGELAEPDEDTESDSAEDSEDQSDE</sequence>
<accession>A0A858QAC4</accession>
<dbReference type="Proteomes" id="UP000503004">
    <property type="component" value="Chromosome"/>
</dbReference>
<evidence type="ECO:0000313" key="3">
    <source>
        <dbReference type="Proteomes" id="UP000503004"/>
    </source>
</evidence>
<dbReference type="AlphaFoldDB" id="A0A858QAC4"/>
<name>A0A858QAC4_9GAMM</name>
<keyword evidence="3" id="KW-1185">Reference proteome</keyword>
<organism evidence="2 3">
    <name type="scientific">Methylococcus geothermalis</name>
    <dbReference type="NCBI Taxonomy" id="2681310"/>
    <lineage>
        <taxon>Bacteria</taxon>
        <taxon>Pseudomonadati</taxon>
        <taxon>Pseudomonadota</taxon>
        <taxon>Gammaproteobacteria</taxon>
        <taxon>Methylococcales</taxon>
        <taxon>Methylococcaceae</taxon>
        <taxon>Methylococcus</taxon>
    </lineage>
</organism>
<feature type="compositionally biased region" description="Low complexity" evidence="1">
    <location>
        <begin position="189"/>
        <end position="198"/>
    </location>
</feature>
<dbReference type="RefSeq" id="WP_169603971.1">
    <property type="nucleotide sequence ID" value="NZ_CP046565.1"/>
</dbReference>
<gene>
    <name evidence="2" type="ORF">GNH96_12385</name>
</gene>
<dbReference type="KEGG" id="metu:GNH96_12385"/>
<proteinExistence type="predicted"/>
<dbReference type="Gene3D" id="2.30.30.830">
    <property type="match status" value="1"/>
</dbReference>
<reference evidence="3" key="1">
    <citation type="submission" date="2019-12" db="EMBL/GenBank/DDBJ databases">
        <authorList>
            <person name="Awala S.I."/>
            <person name="Rhee S.K."/>
        </authorList>
    </citation>
    <scope>NUCLEOTIDE SEQUENCE [LARGE SCALE GENOMIC DNA]</scope>
    <source>
        <strain evidence="3">IM1</strain>
    </source>
</reference>
<feature type="region of interest" description="Disordered" evidence="1">
    <location>
        <begin position="167"/>
        <end position="229"/>
    </location>
</feature>
<evidence type="ECO:0000313" key="2">
    <source>
        <dbReference type="EMBL" id="QJD30695.1"/>
    </source>
</evidence>
<evidence type="ECO:0000256" key="1">
    <source>
        <dbReference type="SAM" id="MobiDB-lite"/>
    </source>
</evidence>